<feature type="transmembrane region" description="Helical" evidence="1">
    <location>
        <begin position="84"/>
        <end position="109"/>
    </location>
</feature>
<keyword evidence="1" id="KW-1133">Transmembrane helix</keyword>
<dbReference type="InterPro" id="IPR045340">
    <property type="entry name" value="DUF6533"/>
</dbReference>
<dbReference type="Pfam" id="PF20151">
    <property type="entry name" value="DUF6533"/>
    <property type="match status" value="1"/>
</dbReference>
<dbReference type="EMBL" id="BPQB01000035">
    <property type="protein sequence ID" value="GJE93847.1"/>
    <property type="molecule type" value="Genomic_DNA"/>
</dbReference>
<accession>A0A9P3GDT4</accession>
<evidence type="ECO:0000256" key="1">
    <source>
        <dbReference type="SAM" id="Phobius"/>
    </source>
</evidence>
<organism evidence="3 4">
    <name type="scientific">Phanerochaete sordida</name>
    <dbReference type="NCBI Taxonomy" id="48140"/>
    <lineage>
        <taxon>Eukaryota</taxon>
        <taxon>Fungi</taxon>
        <taxon>Dikarya</taxon>
        <taxon>Basidiomycota</taxon>
        <taxon>Agaricomycotina</taxon>
        <taxon>Agaricomycetes</taxon>
        <taxon>Polyporales</taxon>
        <taxon>Phanerochaetaceae</taxon>
        <taxon>Phanerochaete</taxon>
    </lineage>
</organism>
<name>A0A9P3GDT4_9APHY</name>
<dbReference type="Proteomes" id="UP000703269">
    <property type="component" value="Unassembled WGS sequence"/>
</dbReference>
<protein>
    <recommendedName>
        <fullName evidence="2">DUF6533 domain-containing protein</fullName>
    </recommendedName>
</protein>
<evidence type="ECO:0000313" key="3">
    <source>
        <dbReference type="EMBL" id="GJE93847.1"/>
    </source>
</evidence>
<dbReference type="OrthoDB" id="2803471at2759"/>
<feature type="transmembrane region" description="Helical" evidence="1">
    <location>
        <begin position="115"/>
        <end position="135"/>
    </location>
</feature>
<sequence length="175" mass="19675">MSQQSPLQALIEVLNEWFTEAYILNSCLVLIVYEYVITFGDEVHTVWNRKMNATSLLLISVRWMMLFNAILMHVPAHASDCKDISILTTIPVLVGFTQTALFSALRVYAIWNRSYFWALIVFVLGLAPVVANIYARAIAHYQYLTGIITACAVVEPFTLQQNLIALHDAFGADSS</sequence>
<evidence type="ECO:0000313" key="4">
    <source>
        <dbReference type="Proteomes" id="UP000703269"/>
    </source>
</evidence>
<dbReference type="AlphaFoldDB" id="A0A9P3GDT4"/>
<keyword evidence="1" id="KW-0812">Transmembrane</keyword>
<keyword evidence="4" id="KW-1185">Reference proteome</keyword>
<keyword evidence="1" id="KW-0472">Membrane</keyword>
<feature type="transmembrane region" description="Helical" evidence="1">
    <location>
        <begin position="52"/>
        <end position="72"/>
    </location>
</feature>
<comment type="caution">
    <text evidence="3">The sequence shown here is derived from an EMBL/GenBank/DDBJ whole genome shotgun (WGS) entry which is preliminary data.</text>
</comment>
<evidence type="ECO:0000259" key="2">
    <source>
        <dbReference type="Pfam" id="PF20151"/>
    </source>
</evidence>
<proteinExistence type="predicted"/>
<feature type="domain" description="DUF6533" evidence="2">
    <location>
        <begin position="22"/>
        <end position="67"/>
    </location>
</feature>
<reference evidence="3 4" key="1">
    <citation type="submission" date="2021-08" db="EMBL/GenBank/DDBJ databases">
        <title>Draft Genome Sequence of Phanerochaete sordida strain YK-624.</title>
        <authorList>
            <person name="Mori T."/>
            <person name="Dohra H."/>
            <person name="Suzuki T."/>
            <person name="Kawagishi H."/>
            <person name="Hirai H."/>
        </authorList>
    </citation>
    <scope>NUCLEOTIDE SEQUENCE [LARGE SCALE GENOMIC DNA]</scope>
    <source>
        <strain evidence="3 4">YK-624</strain>
    </source>
</reference>
<gene>
    <name evidence="3" type="ORF">PsYK624_100110</name>
</gene>